<proteinExistence type="predicted"/>
<dbReference type="AlphaFoldDB" id="A0AAX2TLS9"/>
<dbReference type="EMBL" id="SUQX01000251">
    <property type="protein sequence ID" value="TJX00946.1"/>
    <property type="molecule type" value="Genomic_DNA"/>
</dbReference>
<sequence>MKIGTLLTAAIVSLSAVGGGLAAYVAVTKYQTMDKVSTAQSRLEIVRAVGDIPRYMNSERGMSTNLLFSTGAIDQKQIGDLDKLRKLTDGALAKVNQVR</sequence>
<feature type="non-terminal residue" evidence="1">
    <location>
        <position position="99"/>
    </location>
</feature>
<dbReference type="RefSeq" id="WP_222598023.1">
    <property type="nucleotide sequence ID" value="NZ_SUQX01000251.1"/>
</dbReference>
<evidence type="ECO:0000313" key="1">
    <source>
        <dbReference type="EMBL" id="TJX00946.1"/>
    </source>
</evidence>
<organism evidence="1 2">
    <name type="scientific">Neisseria gonorrhoeae</name>
    <dbReference type="NCBI Taxonomy" id="485"/>
    <lineage>
        <taxon>Bacteria</taxon>
        <taxon>Pseudomonadati</taxon>
        <taxon>Pseudomonadota</taxon>
        <taxon>Betaproteobacteria</taxon>
        <taxon>Neisseriales</taxon>
        <taxon>Neisseriaceae</taxon>
        <taxon>Neisseria</taxon>
    </lineage>
</organism>
<dbReference type="Proteomes" id="UP000307092">
    <property type="component" value="Unassembled WGS sequence"/>
</dbReference>
<comment type="caution">
    <text evidence="1">The sequence shown here is derived from an EMBL/GenBank/DDBJ whole genome shotgun (WGS) entry which is preliminary data.</text>
</comment>
<reference evidence="1 2" key="1">
    <citation type="submission" date="2019-04" db="EMBL/GenBank/DDBJ databases">
        <title>The CDC panel for molecular diagnostics of ciprofloxacin resistance and its use for research and clinical development.</title>
        <authorList>
            <person name="Liu H."/>
            <person name="Tang K."/>
            <person name="Pham C."/>
            <person name="Schmerer M."/>
        </authorList>
    </citation>
    <scope>NUCLEOTIDE SEQUENCE [LARGE SCALE GENOMIC DNA]</scope>
    <source>
        <strain evidence="1 2">LRRBGS_0742</strain>
    </source>
</reference>
<evidence type="ECO:0000313" key="2">
    <source>
        <dbReference type="Proteomes" id="UP000307092"/>
    </source>
</evidence>
<name>A0AAX2TLS9_NEIGO</name>
<gene>
    <name evidence="1" type="ORF">E8M63_13890</name>
</gene>
<accession>A0AAX2TLS9</accession>
<protein>
    <submittedName>
        <fullName evidence="1">Methyl-accepting chemotaxis protein</fullName>
    </submittedName>
</protein>